<dbReference type="SUPFAM" id="SSF48452">
    <property type="entry name" value="TPR-like"/>
    <property type="match status" value="1"/>
</dbReference>
<accession>A0A6M4IIX8</accession>
<keyword evidence="2" id="KW-1185">Reference proteome</keyword>
<evidence type="ECO:0008006" key="3">
    <source>
        <dbReference type="Google" id="ProtNLM"/>
    </source>
</evidence>
<dbReference type="RefSeq" id="WP_171224161.1">
    <property type="nucleotide sequence ID" value="NZ_CP053085.1"/>
</dbReference>
<dbReference type="Proteomes" id="UP000500938">
    <property type="component" value="Chromosome"/>
</dbReference>
<dbReference type="KEGG" id="ggr:HKW67_03990"/>
<sequence>MSAPHVRPLLTLILIAGCIAQPVRAQPITLSLKRTFAANEVAGCQPTVSAIGALPRDAAEARRVFASGQELALQGDPKGAGVAFARASALDPTDDRIAYAFARALEEANDSTSALREYCRALRLSPAGRDAADVRARVAKLTPRASADALFRARERFGMGVVAFDARRNEEARRAFDDAARAIPTEADALFNRSIAELQLGDRSAARRDLTAYLARRPDAMDRALVQRSIDALGRPQHSAGAAFTSGLIPGMGQFYTRRPAQGLAVLALVGGAAYASLHTANRNVTVPYVDPNGVPAPYITLVKERPYRTAALATAAGITLAAALEAAWFAKRGPAQFIIAPGGKGAGLAVRF</sequence>
<evidence type="ECO:0000313" key="2">
    <source>
        <dbReference type="Proteomes" id="UP000500938"/>
    </source>
</evidence>
<gene>
    <name evidence="1" type="ORF">HKW67_03990</name>
</gene>
<evidence type="ECO:0000313" key="1">
    <source>
        <dbReference type="EMBL" id="QJR34733.1"/>
    </source>
</evidence>
<dbReference type="AlphaFoldDB" id="A0A6M4IIX8"/>
<proteinExistence type="predicted"/>
<protein>
    <recommendedName>
        <fullName evidence="3">Tetratricopeptide repeat protein</fullName>
    </recommendedName>
</protein>
<dbReference type="Gene3D" id="1.25.40.10">
    <property type="entry name" value="Tetratricopeptide repeat domain"/>
    <property type="match status" value="2"/>
</dbReference>
<organism evidence="1 2">
    <name type="scientific">Gemmatimonas groenlandica</name>
    <dbReference type="NCBI Taxonomy" id="2732249"/>
    <lineage>
        <taxon>Bacteria</taxon>
        <taxon>Pseudomonadati</taxon>
        <taxon>Gemmatimonadota</taxon>
        <taxon>Gemmatimonadia</taxon>
        <taxon>Gemmatimonadales</taxon>
        <taxon>Gemmatimonadaceae</taxon>
        <taxon>Gemmatimonas</taxon>
    </lineage>
</organism>
<reference evidence="1 2" key="1">
    <citation type="submission" date="2020-05" db="EMBL/GenBank/DDBJ databases">
        <title>Complete genome sequence of Gemmatimonas greenlandica TET16.</title>
        <authorList>
            <person name="Zeng Y."/>
        </authorList>
    </citation>
    <scope>NUCLEOTIDE SEQUENCE [LARGE SCALE GENOMIC DNA]</scope>
    <source>
        <strain evidence="1 2">TET16</strain>
    </source>
</reference>
<dbReference type="InterPro" id="IPR011990">
    <property type="entry name" value="TPR-like_helical_dom_sf"/>
</dbReference>
<dbReference type="PROSITE" id="PS51257">
    <property type="entry name" value="PROKAR_LIPOPROTEIN"/>
    <property type="match status" value="1"/>
</dbReference>
<dbReference type="EMBL" id="CP053085">
    <property type="protein sequence ID" value="QJR34733.1"/>
    <property type="molecule type" value="Genomic_DNA"/>
</dbReference>
<name>A0A6M4IIX8_9BACT</name>